<proteinExistence type="predicted"/>
<organism evidence="1 2">
    <name type="scientific">Psophocarpus tetragonolobus</name>
    <name type="common">Winged bean</name>
    <name type="synonym">Dolichos tetragonolobus</name>
    <dbReference type="NCBI Taxonomy" id="3891"/>
    <lineage>
        <taxon>Eukaryota</taxon>
        <taxon>Viridiplantae</taxon>
        <taxon>Streptophyta</taxon>
        <taxon>Embryophyta</taxon>
        <taxon>Tracheophyta</taxon>
        <taxon>Spermatophyta</taxon>
        <taxon>Magnoliopsida</taxon>
        <taxon>eudicotyledons</taxon>
        <taxon>Gunneridae</taxon>
        <taxon>Pentapetalae</taxon>
        <taxon>rosids</taxon>
        <taxon>fabids</taxon>
        <taxon>Fabales</taxon>
        <taxon>Fabaceae</taxon>
        <taxon>Papilionoideae</taxon>
        <taxon>50 kb inversion clade</taxon>
        <taxon>NPAAA clade</taxon>
        <taxon>indigoferoid/millettioid clade</taxon>
        <taxon>Phaseoleae</taxon>
        <taxon>Psophocarpus</taxon>
    </lineage>
</organism>
<protein>
    <submittedName>
        <fullName evidence="1">Uncharacterized protein</fullName>
    </submittedName>
</protein>
<keyword evidence="2" id="KW-1185">Reference proteome</keyword>
<dbReference type="EMBL" id="JAYMYS010000006">
    <property type="protein sequence ID" value="KAK7389614.1"/>
    <property type="molecule type" value="Genomic_DNA"/>
</dbReference>
<dbReference type="Proteomes" id="UP001386955">
    <property type="component" value="Unassembled WGS sequence"/>
</dbReference>
<evidence type="ECO:0000313" key="2">
    <source>
        <dbReference type="Proteomes" id="UP001386955"/>
    </source>
</evidence>
<evidence type="ECO:0000313" key="1">
    <source>
        <dbReference type="EMBL" id="KAK7389614.1"/>
    </source>
</evidence>
<accession>A0AAN9S4U8</accession>
<gene>
    <name evidence="1" type="ORF">VNO78_24793</name>
</gene>
<sequence length="104" mass="12554">MEPIIEREREGVYTEECVYVRVCVFFFSSPNPKNRLLGHFNPLQIPILLLLERERIEASGERKRKNCFFFWVFQWLNWKSNEGCERRLKKLHLCLFGVSETMIL</sequence>
<dbReference type="AlphaFoldDB" id="A0AAN9S4U8"/>
<reference evidence="1 2" key="1">
    <citation type="submission" date="2024-01" db="EMBL/GenBank/DDBJ databases">
        <title>The genomes of 5 underutilized Papilionoideae crops provide insights into root nodulation and disease resistanc.</title>
        <authorList>
            <person name="Jiang F."/>
        </authorList>
    </citation>
    <scope>NUCLEOTIDE SEQUENCE [LARGE SCALE GENOMIC DNA]</scope>
    <source>
        <strain evidence="1">DUOXIRENSHENG_FW03</strain>
        <tissue evidence="1">Leaves</tissue>
    </source>
</reference>
<comment type="caution">
    <text evidence="1">The sequence shown here is derived from an EMBL/GenBank/DDBJ whole genome shotgun (WGS) entry which is preliminary data.</text>
</comment>
<name>A0AAN9S4U8_PSOTE</name>